<keyword evidence="4 10" id="KW-0808">Transferase</keyword>
<dbReference type="Pfam" id="PF13231">
    <property type="entry name" value="PMT_2"/>
    <property type="match status" value="1"/>
</dbReference>
<dbReference type="OrthoDB" id="9792789at2"/>
<dbReference type="PATRIC" id="fig|157838.3.peg.1241"/>
<keyword evidence="5 8" id="KW-0812">Transmembrane</keyword>
<dbReference type="RefSeq" id="WP_055738749.1">
    <property type="nucleotide sequence ID" value="NZ_JAAIWL010000004.1"/>
</dbReference>
<feature type="transmembrane region" description="Helical" evidence="8">
    <location>
        <begin position="149"/>
        <end position="166"/>
    </location>
</feature>
<feature type="transmembrane region" description="Helical" evidence="8">
    <location>
        <begin position="357"/>
        <end position="374"/>
    </location>
</feature>
<comment type="caution">
    <text evidence="10">The sequence shown here is derived from an EMBL/GenBank/DDBJ whole genome shotgun (WGS) entry which is preliminary data.</text>
</comment>
<feature type="transmembrane region" description="Helical" evidence="8">
    <location>
        <begin position="331"/>
        <end position="348"/>
    </location>
</feature>
<dbReference type="GO" id="GO:0016763">
    <property type="term" value="F:pentosyltransferase activity"/>
    <property type="evidence" value="ECO:0007669"/>
    <property type="project" value="TreeGrafter"/>
</dbReference>
<evidence type="ECO:0000256" key="3">
    <source>
        <dbReference type="ARBA" id="ARBA00022676"/>
    </source>
</evidence>
<evidence type="ECO:0000256" key="8">
    <source>
        <dbReference type="SAM" id="Phobius"/>
    </source>
</evidence>
<protein>
    <submittedName>
        <fullName evidence="10">Glycosyltransferase</fullName>
    </submittedName>
</protein>
<keyword evidence="7 8" id="KW-0472">Membrane</keyword>
<evidence type="ECO:0000313" key="11">
    <source>
        <dbReference type="Proteomes" id="UP000051888"/>
    </source>
</evidence>
<evidence type="ECO:0000256" key="5">
    <source>
        <dbReference type="ARBA" id="ARBA00022692"/>
    </source>
</evidence>
<gene>
    <name evidence="10" type="ORF">AN964_05575</name>
</gene>
<feature type="transmembrane region" description="Helical" evidence="8">
    <location>
        <begin position="120"/>
        <end position="137"/>
    </location>
</feature>
<dbReference type="PANTHER" id="PTHR33908:SF11">
    <property type="entry name" value="MEMBRANE PROTEIN"/>
    <property type="match status" value="1"/>
</dbReference>
<evidence type="ECO:0000256" key="2">
    <source>
        <dbReference type="ARBA" id="ARBA00022475"/>
    </source>
</evidence>
<evidence type="ECO:0000256" key="7">
    <source>
        <dbReference type="ARBA" id="ARBA00023136"/>
    </source>
</evidence>
<dbReference type="STRING" id="157838.AN964_05575"/>
<sequence>MYFSKRIQVFIYLVLFIIFLSLFLYNVFYRLSNFPIYSWDEARHGISAYEMLKSRNFIVNTYGYESDYWNLKPPLSFWAIIIGYKMAGFNALGLRLISGICAGLTLLLVTLFVYKIHGKFASLVTLLTLSTCTQFLINHSARTGDADSLFLFLFTLSILSLFLSEHNDRWLYVSGLAFSLSFLTKSWHAGNIVIIMAMYLLVSGKYKRLSPKKTLILGLCMFGPIIVWGVIRFHYDGFVFFRTMIEYDLLKRSSDTIEGHVGGFFYYAEILKRFFSLWLLFLFSLFLVILFKRDFSFKNFRLEKQAYFISLCIWILIPIIVFTFSKTKIRWYILPVYPPLSIMIGILAKKVWINGNLMLRSLLLISMLGISFFYEGQIQLYLNEPRKSLQQNLLEKTRGMEGIKGYSLYLYHPTDSIKWSQSTLLTAELVNDFKTESGDFQAFLHNEKAILMAKKDLVTDQFIQANQLKIVHSNKWGYLLRKEEFSSK</sequence>
<dbReference type="Proteomes" id="UP000051888">
    <property type="component" value="Unassembled WGS sequence"/>
</dbReference>
<proteinExistence type="predicted"/>
<feature type="transmembrane region" description="Helical" evidence="8">
    <location>
        <begin position="186"/>
        <end position="202"/>
    </location>
</feature>
<evidence type="ECO:0000256" key="6">
    <source>
        <dbReference type="ARBA" id="ARBA00022989"/>
    </source>
</evidence>
<dbReference type="GO" id="GO:0009103">
    <property type="term" value="P:lipopolysaccharide biosynthetic process"/>
    <property type="evidence" value="ECO:0007669"/>
    <property type="project" value="UniProtKB-ARBA"/>
</dbReference>
<organism evidence="10 11">
    <name type="scientific">Heyndrickxia shackletonii</name>
    <dbReference type="NCBI Taxonomy" id="157838"/>
    <lineage>
        <taxon>Bacteria</taxon>
        <taxon>Bacillati</taxon>
        <taxon>Bacillota</taxon>
        <taxon>Bacilli</taxon>
        <taxon>Bacillales</taxon>
        <taxon>Bacillaceae</taxon>
        <taxon>Heyndrickxia</taxon>
    </lineage>
</organism>
<evidence type="ECO:0000313" key="10">
    <source>
        <dbReference type="EMBL" id="KQL53033.1"/>
    </source>
</evidence>
<keyword evidence="11" id="KW-1185">Reference proteome</keyword>
<dbReference type="GO" id="GO:0005886">
    <property type="term" value="C:plasma membrane"/>
    <property type="evidence" value="ECO:0007669"/>
    <property type="project" value="UniProtKB-SubCell"/>
</dbReference>
<keyword evidence="6 8" id="KW-1133">Transmembrane helix</keyword>
<keyword evidence="3" id="KW-0328">Glycosyltransferase</keyword>
<feature type="domain" description="Glycosyltransferase RgtA/B/C/D-like" evidence="9">
    <location>
        <begin position="72"/>
        <end position="228"/>
    </location>
</feature>
<evidence type="ECO:0000256" key="1">
    <source>
        <dbReference type="ARBA" id="ARBA00004651"/>
    </source>
</evidence>
<dbReference type="InterPro" id="IPR050297">
    <property type="entry name" value="LipidA_mod_glycosyltrf_83"/>
</dbReference>
<dbReference type="EMBL" id="LJJC01000004">
    <property type="protein sequence ID" value="KQL53033.1"/>
    <property type="molecule type" value="Genomic_DNA"/>
</dbReference>
<keyword evidence="2" id="KW-1003">Cell membrane</keyword>
<reference evidence="10 11" key="1">
    <citation type="submission" date="2015-09" db="EMBL/GenBank/DDBJ databases">
        <title>Genome sequencing project for genomic taxonomy and phylogenomics of Bacillus-like bacteria.</title>
        <authorList>
            <person name="Liu B."/>
            <person name="Wang J."/>
            <person name="Zhu Y."/>
            <person name="Liu G."/>
            <person name="Chen Q."/>
            <person name="Chen Z."/>
            <person name="Lan J."/>
            <person name="Che J."/>
            <person name="Ge C."/>
            <person name="Shi H."/>
            <person name="Pan Z."/>
            <person name="Liu X."/>
        </authorList>
    </citation>
    <scope>NUCLEOTIDE SEQUENCE [LARGE SCALE GENOMIC DNA]</scope>
    <source>
        <strain evidence="10 11">LMG 18435</strain>
    </source>
</reference>
<feature type="transmembrane region" description="Helical" evidence="8">
    <location>
        <begin position="274"/>
        <end position="291"/>
    </location>
</feature>
<name>A0A0Q3THA1_9BACI</name>
<dbReference type="PANTHER" id="PTHR33908">
    <property type="entry name" value="MANNOSYLTRANSFERASE YKCB-RELATED"/>
    <property type="match status" value="1"/>
</dbReference>
<evidence type="ECO:0000259" key="9">
    <source>
        <dbReference type="Pfam" id="PF13231"/>
    </source>
</evidence>
<dbReference type="InterPro" id="IPR038731">
    <property type="entry name" value="RgtA/B/C-like"/>
</dbReference>
<feature type="transmembrane region" description="Helical" evidence="8">
    <location>
        <begin position="214"/>
        <end position="235"/>
    </location>
</feature>
<feature type="transmembrane region" description="Helical" evidence="8">
    <location>
        <begin position="6"/>
        <end position="28"/>
    </location>
</feature>
<feature type="transmembrane region" description="Helical" evidence="8">
    <location>
        <begin position="92"/>
        <end position="114"/>
    </location>
</feature>
<feature type="transmembrane region" description="Helical" evidence="8">
    <location>
        <begin position="306"/>
        <end position="325"/>
    </location>
</feature>
<comment type="subcellular location">
    <subcellularLocation>
        <location evidence="1">Cell membrane</location>
        <topology evidence="1">Multi-pass membrane protein</topology>
    </subcellularLocation>
</comment>
<evidence type="ECO:0000256" key="4">
    <source>
        <dbReference type="ARBA" id="ARBA00022679"/>
    </source>
</evidence>
<dbReference type="AlphaFoldDB" id="A0A0Q3THA1"/>
<accession>A0A0Q3THA1</accession>